<evidence type="ECO:0000256" key="1">
    <source>
        <dbReference type="SAM" id="MobiDB-lite"/>
    </source>
</evidence>
<protein>
    <submittedName>
        <fullName evidence="2">Uncharacterized protein</fullName>
    </submittedName>
</protein>
<gene>
    <name evidence="2" type="ORF">GCM10020366_50260</name>
</gene>
<feature type="compositionally biased region" description="Low complexity" evidence="1">
    <location>
        <begin position="42"/>
        <end position="51"/>
    </location>
</feature>
<accession>A0ABP6RX22</accession>
<feature type="region of interest" description="Disordered" evidence="1">
    <location>
        <begin position="14"/>
        <end position="60"/>
    </location>
</feature>
<organism evidence="2 3">
    <name type="scientific">Saccharopolyspora gregorii</name>
    <dbReference type="NCBI Taxonomy" id="33914"/>
    <lineage>
        <taxon>Bacteria</taxon>
        <taxon>Bacillati</taxon>
        <taxon>Actinomycetota</taxon>
        <taxon>Actinomycetes</taxon>
        <taxon>Pseudonocardiales</taxon>
        <taxon>Pseudonocardiaceae</taxon>
        <taxon>Saccharopolyspora</taxon>
    </lineage>
</organism>
<dbReference type="EMBL" id="BAAAYK010000038">
    <property type="protein sequence ID" value="GAA3362416.1"/>
    <property type="molecule type" value="Genomic_DNA"/>
</dbReference>
<evidence type="ECO:0000313" key="2">
    <source>
        <dbReference type="EMBL" id="GAA3362416.1"/>
    </source>
</evidence>
<reference evidence="3" key="1">
    <citation type="journal article" date="2019" name="Int. J. Syst. Evol. Microbiol.">
        <title>The Global Catalogue of Microorganisms (GCM) 10K type strain sequencing project: providing services to taxonomists for standard genome sequencing and annotation.</title>
        <authorList>
            <consortium name="The Broad Institute Genomics Platform"/>
            <consortium name="The Broad Institute Genome Sequencing Center for Infectious Disease"/>
            <person name="Wu L."/>
            <person name="Ma J."/>
        </authorList>
    </citation>
    <scope>NUCLEOTIDE SEQUENCE [LARGE SCALE GENOMIC DNA]</scope>
    <source>
        <strain evidence="3">JCM 9687</strain>
    </source>
</reference>
<keyword evidence="3" id="KW-1185">Reference proteome</keyword>
<name>A0ABP6RX22_9PSEU</name>
<sequence length="81" mass="8183">MGAVGEIRWAPFAGSNLADAGGGGGGAGLLAPPPVHDARSIPTNATTTAGTARDDAPRTLPTELRHSFMRDCPFDPIPTSA</sequence>
<comment type="caution">
    <text evidence="2">The sequence shown here is derived from an EMBL/GenBank/DDBJ whole genome shotgun (WGS) entry which is preliminary data.</text>
</comment>
<dbReference type="Proteomes" id="UP001500483">
    <property type="component" value="Unassembled WGS sequence"/>
</dbReference>
<evidence type="ECO:0000313" key="3">
    <source>
        <dbReference type="Proteomes" id="UP001500483"/>
    </source>
</evidence>
<proteinExistence type="predicted"/>